<organism evidence="13 14">
    <name type="scientific">Candidatus Woesebacteria bacterium RIFCSPHIGHO2_01_FULL_38_9</name>
    <dbReference type="NCBI Taxonomy" id="1802492"/>
    <lineage>
        <taxon>Bacteria</taxon>
        <taxon>Candidatus Woeseibacteriota</taxon>
    </lineage>
</organism>
<dbReference type="Gene3D" id="3.40.50.720">
    <property type="entry name" value="NAD(P)-binding Rossmann-like Domain"/>
    <property type="match status" value="1"/>
</dbReference>
<protein>
    <recommendedName>
        <fullName evidence="6">UDP-glucose 4-epimerase</fullName>
        <ecNumber evidence="5">5.1.3.2</ecNumber>
    </recommendedName>
    <alternativeName>
        <fullName evidence="11">Galactowaldenase</fullName>
    </alternativeName>
    <alternativeName>
        <fullName evidence="10">UDP-galactose 4-epimerase</fullName>
    </alternativeName>
</protein>
<dbReference type="AlphaFoldDB" id="A0A1F7XZW0"/>
<dbReference type="EC" id="5.1.3.2" evidence="5"/>
<dbReference type="InterPro" id="IPR001509">
    <property type="entry name" value="Epimerase_deHydtase"/>
</dbReference>
<comment type="cofactor">
    <cofactor evidence="2">
        <name>NAD(+)</name>
        <dbReference type="ChEBI" id="CHEBI:57540"/>
    </cofactor>
</comment>
<dbReference type="Proteomes" id="UP000178419">
    <property type="component" value="Unassembled WGS sequence"/>
</dbReference>
<keyword evidence="8" id="KW-0299">Galactose metabolism</keyword>
<sequence>MKIAVLGGNGLLGSDLVRYMSSKFSVTSITRANYDRHKNKRFDIFINANGNSRRYWALQNVYKDFEASTVSVYKTLDNFNFKKYIYISSVDVYPDTSSPLKTSEKLEIDITKQNSYGFHKFLSEQLVRKFVSDWLIFRPSNILGSKLGKGPIFDALNKIPLYISEDSKLQFITTRAISEIIKTLIAKSVSKEIFNLGGIGTLDFRKTKKFFKEEIKVSPEAKKQVYEMNVEKLKMVYLQLKTSEEYLQEFLIDFQ</sequence>
<dbReference type="EMBL" id="MGGE01000057">
    <property type="protein sequence ID" value="OGM19948.1"/>
    <property type="molecule type" value="Genomic_DNA"/>
</dbReference>
<keyword evidence="8" id="KW-0119">Carbohydrate metabolism</keyword>
<reference evidence="13 14" key="1">
    <citation type="journal article" date="2016" name="Nat. Commun.">
        <title>Thousands of microbial genomes shed light on interconnected biogeochemical processes in an aquifer system.</title>
        <authorList>
            <person name="Anantharaman K."/>
            <person name="Brown C.T."/>
            <person name="Hug L.A."/>
            <person name="Sharon I."/>
            <person name="Castelle C.J."/>
            <person name="Probst A.J."/>
            <person name="Thomas B.C."/>
            <person name="Singh A."/>
            <person name="Wilkins M.J."/>
            <person name="Karaoz U."/>
            <person name="Brodie E.L."/>
            <person name="Williams K.H."/>
            <person name="Hubbard S.S."/>
            <person name="Banfield J.F."/>
        </authorList>
    </citation>
    <scope>NUCLEOTIDE SEQUENCE [LARGE SCALE GENOMIC DNA]</scope>
</reference>
<comment type="similarity">
    <text evidence="4">Belongs to the NAD(P)-dependent epimerase/dehydratase family.</text>
</comment>
<evidence type="ECO:0000313" key="14">
    <source>
        <dbReference type="Proteomes" id="UP000178419"/>
    </source>
</evidence>
<comment type="caution">
    <text evidence="13">The sequence shown here is derived from an EMBL/GenBank/DDBJ whole genome shotgun (WGS) entry which is preliminary data.</text>
</comment>
<evidence type="ECO:0000256" key="6">
    <source>
        <dbReference type="ARBA" id="ARBA00018569"/>
    </source>
</evidence>
<keyword evidence="7" id="KW-0520">NAD</keyword>
<keyword evidence="9" id="KW-0413">Isomerase</keyword>
<comment type="pathway">
    <text evidence="3">Carbohydrate metabolism; galactose metabolism.</text>
</comment>
<dbReference type="GO" id="GO:0005829">
    <property type="term" value="C:cytosol"/>
    <property type="evidence" value="ECO:0007669"/>
    <property type="project" value="TreeGrafter"/>
</dbReference>
<evidence type="ECO:0000256" key="1">
    <source>
        <dbReference type="ARBA" id="ARBA00000083"/>
    </source>
</evidence>
<evidence type="ECO:0000256" key="8">
    <source>
        <dbReference type="ARBA" id="ARBA00023144"/>
    </source>
</evidence>
<dbReference type="InterPro" id="IPR036291">
    <property type="entry name" value="NAD(P)-bd_dom_sf"/>
</dbReference>
<evidence type="ECO:0000256" key="5">
    <source>
        <dbReference type="ARBA" id="ARBA00013189"/>
    </source>
</evidence>
<proteinExistence type="inferred from homology"/>
<dbReference type="PANTHER" id="PTHR43725:SF47">
    <property type="entry name" value="UDP-GLUCOSE 4-EPIMERASE"/>
    <property type="match status" value="1"/>
</dbReference>
<dbReference type="GO" id="GO:0003978">
    <property type="term" value="F:UDP-glucose 4-epimerase activity"/>
    <property type="evidence" value="ECO:0007669"/>
    <property type="project" value="UniProtKB-EC"/>
</dbReference>
<dbReference type="Pfam" id="PF01370">
    <property type="entry name" value="Epimerase"/>
    <property type="match status" value="1"/>
</dbReference>
<gene>
    <name evidence="13" type="ORF">A2714_02870</name>
</gene>
<evidence type="ECO:0000256" key="9">
    <source>
        <dbReference type="ARBA" id="ARBA00023235"/>
    </source>
</evidence>
<evidence type="ECO:0000256" key="11">
    <source>
        <dbReference type="ARBA" id="ARBA00033067"/>
    </source>
</evidence>
<dbReference type="PANTHER" id="PTHR43725">
    <property type="entry name" value="UDP-GLUCOSE 4-EPIMERASE"/>
    <property type="match status" value="1"/>
</dbReference>
<feature type="domain" description="NAD-dependent epimerase/dehydratase" evidence="12">
    <location>
        <begin position="65"/>
        <end position="163"/>
    </location>
</feature>
<accession>A0A1F7XZW0</accession>
<evidence type="ECO:0000256" key="3">
    <source>
        <dbReference type="ARBA" id="ARBA00004947"/>
    </source>
</evidence>
<comment type="catalytic activity">
    <reaction evidence="1">
        <text>UDP-alpha-D-glucose = UDP-alpha-D-galactose</text>
        <dbReference type="Rhea" id="RHEA:22168"/>
        <dbReference type="ChEBI" id="CHEBI:58885"/>
        <dbReference type="ChEBI" id="CHEBI:66914"/>
        <dbReference type="EC" id="5.1.3.2"/>
    </reaction>
</comment>
<evidence type="ECO:0000313" key="13">
    <source>
        <dbReference type="EMBL" id="OGM19948.1"/>
    </source>
</evidence>
<evidence type="ECO:0000256" key="7">
    <source>
        <dbReference type="ARBA" id="ARBA00023027"/>
    </source>
</evidence>
<evidence type="ECO:0000256" key="2">
    <source>
        <dbReference type="ARBA" id="ARBA00001911"/>
    </source>
</evidence>
<evidence type="ECO:0000256" key="4">
    <source>
        <dbReference type="ARBA" id="ARBA00007637"/>
    </source>
</evidence>
<dbReference type="GO" id="GO:0006012">
    <property type="term" value="P:galactose metabolic process"/>
    <property type="evidence" value="ECO:0007669"/>
    <property type="project" value="UniProtKB-KW"/>
</dbReference>
<dbReference type="SUPFAM" id="SSF51735">
    <property type="entry name" value="NAD(P)-binding Rossmann-fold domains"/>
    <property type="match status" value="1"/>
</dbReference>
<evidence type="ECO:0000256" key="10">
    <source>
        <dbReference type="ARBA" id="ARBA00031367"/>
    </source>
</evidence>
<name>A0A1F7XZW0_9BACT</name>
<evidence type="ECO:0000259" key="12">
    <source>
        <dbReference type="Pfam" id="PF01370"/>
    </source>
</evidence>